<evidence type="ECO:0000256" key="3">
    <source>
        <dbReference type="ARBA" id="ARBA00012781"/>
    </source>
</evidence>
<dbReference type="GeneID" id="6500065"/>
<dbReference type="EMBL" id="CH902617">
    <property type="protein sequence ID" value="EDV41874.1"/>
    <property type="molecule type" value="Genomic_DNA"/>
</dbReference>
<comment type="pathway">
    <text evidence="1 9">Purine metabolism; guanine degradation; xanthine from guanine: step 1/1.</text>
</comment>
<sequence length="448" mass="49150">MPTAFLGTIVHTKSFNEFESIKNGFLVVSDDGKILCLGNDYQTWLTNNKGNRPEEVVLTDYQFLMPGFVDCHIHAPQYAQVGLGLDMPLLDWLKTYTFPLEAKFSDLKYAQRVYKSVVEATLRSGTTLASYFATNNLPSTLILAREAVRQGQRALIGKVCSNCNSPDFYVETLEESVTNTKEFVTAMKNIGSPLVLPTITPRFALSCTKELLKQLGDITKEDNLHIQSHISENLAEIEVVKGIFNTSYAGAYDEAGLLTKKTVMAHGVHLEDEEVRLLKERGTSVAHCPASNTMLGSGICDIQRLINSGVTVGLGTDVSGGNSVSIQDALLRALDISKHLDFFKKQNIVGTGEAKTQDPSYKQLKYKQAIYLATLGGAKALAMDHLTGNFEAGKEFDALLVDVSVVDDPIRLLTVDELVEKFIYTGSDRNIIEVFVSGSRVKKGCVGE</sequence>
<dbReference type="GO" id="GO:0008270">
    <property type="term" value="F:zinc ion binding"/>
    <property type="evidence" value="ECO:0007669"/>
    <property type="project" value="UniProtKB-UniRule"/>
</dbReference>
<dbReference type="Proteomes" id="UP000007801">
    <property type="component" value="Unassembled WGS sequence"/>
</dbReference>
<dbReference type="CDD" id="cd01303">
    <property type="entry name" value="GDEase"/>
    <property type="match status" value="1"/>
</dbReference>
<accession>B3LZ00</accession>
<dbReference type="HOGENOM" id="CLU_012358_0_1_1"/>
<dbReference type="NCBIfam" id="TIGR02967">
    <property type="entry name" value="guan_deamin"/>
    <property type="match status" value="1"/>
</dbReference>
<comment type="catalytic activity">
    <reaction evidence="8 9">
        <text>guanine + H2O + H(+) = xanthine + NH4(+)</text>
        <dbReference type="Rhea" id="RHEA:14665"/>
        <dbReference type="ChEBI" id="CHEBI:15377"/>
        <dbReference type="ChEBI" id="CHEBI:15378"/>
        <dbReference type="ChEBI" id="CHEBI:16235"/>
        <dbReference type="ChEBI" id="CHEBI:17712"/>
        <dbReference type="ChEBI" id="CHEBI:28938"/>
        <dbReference type="EC" id="3.5.4.3"/>
    </reaction>
</comment>
<dbReference type="PANTHER" id="PTHR11271:SF6">
    <property type="entry name" value="GUANINE DEAMINASE"/>
    <property type="match status" value="1"/>
</dbReference>
<evidence type="ECO:0000256" key="6">
    <source>
        <dbReference type="ARBA" id="ARBA00022801"/>
    </source>
</evidence>
<dbReference type="InterPro" id="IPR014311">
    <property type="entry name" value="Guanine_deaminase"/>
</dbReference>
<name>B3LZ00_DROAN</name>
<dbReference type="InterPro" id="IPR051607">
    <property type="entry name" value="Metallo-dep_hydrolases"/>
</dbReference>
<dbReference type="GO" id="GO:0005829">
    <property type="term" value="C:cytosol"/>
    <property type="evidence" value="ECO:0007669"/>
    <property type="project" value="TreeGrafter"/>
</dbReference>
<keyword evidence="6 9" id="KW-0378">Hydrolase</keyword>
<dbReference type="AlphaFoldDB" id="B3LZ00"/>
<evidence type="ECO:0000259" key="10">
    <source>
        <dbReference type="Pfam" id="PF01979"/>
    </source>
</evidence>
<dbReference type="OMA" id="CVHMNDS"/>
<dbReference type="InParanoid" id="B3LZ00"/>
<feature type="domain" description="Amidohydrolase-related" evidence="10">
    <location>
        <begin position="63"/>
        <end position="441"/>
    </location>
</feature>
<dbReference type="Pfam" id="PF01979">
    <property type="entry name" value="Amidohydro_1"/>
    <property type="match status" value="1"/>
</dbReference>
<evidence type="ECO:0000313" key="11">
    <source>
        <dbReference type="EMBL" id="EDV41874.1"/>
    </source>
</evidence>
<dbReference type="CTD" id="40528"/>
<dbReference type="OrthoDB" id="194468at2759"/>
<dbReference type="PhylomeDB" id="B3LZ00"/>
<keyword evidence="12" id="KW-1185">Reference proteome</keyword>
<dbReference type="GO" id="GO:0006147">
    <property type="term" value="P:guanine catabolic process"/>
    <property type="evidence" value="ECO:0007669"/>
    <property type="project" value="UniProtKB-UniRule"/>
</dbReference>
<dbReference type="eggNOG" id="KOG3968">
    <property type="taxonomic scope" value="Eukaryota"/>
</dbReference>
<dbReference type="Gene3D" id="3.20.20.140">
    <property type="entry name" value="Metal-dependent hydrolases"/>
    <property type="match status" value="1"/>
</dbReference>
<dbReference type="KEGG" id="dan:6500065"/>
<comment type="function">
    <text evidence="9">Catalyzes the hydrolytic deamination of guanine, producing xanthine and ammonia.</text>
</comment>
<dbReference type="GO" id="GO:0004153">
    <property type="term" value="F:dihydropterin deaminase activity"/>
    <property type="evidence" value="ECO:0007669"/>
    <property type="project" value="EnsemblMetazoa"/>
</dbReference>
<dbReference type="UniPathway" id="UPA00603">
    <property type="reaction ID" value="UER00660"/>
</dbReference>
<evidence type="ECO:0000256" key="2">
    <source>
        <dbReference type="ARBA" id="ARBA00006745"/>
    </source>
</evidence>
<dbReference type="GO" id="GO:0008892">
    <property type="term" value="F:guanine deaminase activity"/>
    <property type="evidence" value="ECO:0007669"/>
    <property type="project" value="UniProtKB-UniRule"/>
</dbReference>
<keyword evidence="7 9" id="KW-0862">Zinc</keyword>
<dbReference type="PANTHER" id="PTHR11271">
    <property type="entry name" value="GUANINE DEAMINASE"/>
    <property type="match status" value="1"/>
</dbReference>
<evidence type="ECO:0000256" key="5">
    <source>
        <dbReference type="ARBA" id="ARBA00022723"/>
    </source>
</evidence>
<gene>
    <name evidence="11" type="primary">Dana\GF17280</name>
    <name evidence="11" type="synonym">dana_GLEANR_18547</name>
    <name evidence="11" type="ORF">GF17280</name>
</gene>
<comment type="cofactor">
    <cofactor evidence="9">
        <name>Zn(2+)</name>
        <dbReference type="ChEBI" id="CHEBI:29105"/>
    </cofactor>
    <text evidence="9">Binds 1 zinc ion per subunit.</text>
</comment>
<organism evidence="11 12">
    <name type="scientific">Drosophila ananassae</name>
    <name type="common">Fruit fly</name>
    <dbReference type="NCBI Taxonomy" id="7217"/>
    <lineage>
        <taxon>Eukaryota</taxon>
        <taxon>Metazoa</taxon>
        <taxon>Ecdysozoa</taxon>
        <taxon>Arthropoda</taxon>
        <taxon>Hexapoda</taxon>
        <taxon>Insecta</taxon>
        <taxon>Pterygota</taxon>
        <taxon>Neoptera</taxon>
        <taxon>Endopterygota</taxon>
        <taxon>Diptera</taxon>
        <taxon>Brachycera</taxon>
        <taxon>Muscomorpha</taxon>
        <taxon>Ephydroidea</taxon>
        <taxon>Drosophilidae</taxon>
        <taxon>Drosophila</taxon>
        <taxon>Sophophora</taxon>
    </lineage>
</organism>
<dbReference type="EC" id="3.5.4.3" evidence="3 9"/>
<dbReference type="InterPro" id="IPR032466">
    <property type="entry name" value="Metal_Hydrolase"/>
</dbReference>
<evidence type="ECO:0000256" key="7">
    <source>
        <dbReference type="ARBA" id="ARBA00022833"/>
    </source>
</evidence>
<dbReference type="SUPFAM" id="SSF51556">
    <property type="entry name" value="Metallo-dependent hydrolases"/>
    <property type="match status" value="1"/>
</dbReference>
<dbReference type="STRING" id="7217.B3LZ00"/>
<dbReference type="FunCoup" id="B3LZ00">
    <property type="interactions" value="458"/>
</dbReference>
<evidence type="ECO:0000256" key="4">
    <source>
        <dbReference type="ARBA" id="ARBA00014514"/>
    </source>
</evidence>
<dbReference type="GO" id="GO:0051067">
    <property type="term" value="P:dihydropteridine metabolic process"/>
    <property type="evidence" value="ECO:0007669"/>
    <property type="project" value="EnsemblMetazoa"/>
</dbReference>
<reference evidence="11 12" key="1">
    <citation type="journal article" date="2007" name="Nature">
        <title>Evolution of genes and genomes on the Drosophila phylogeny.</title>
        <authorList>
            <consortium name="Drosophila 12 Genomes Consortium"/>
            <person name="Clark A.G."/>
            <person name="Eisen M.B."/>
            <person name="Smith D.R."/>
            <person name="Bergman C.M."/>
            <person name="Oliver B."/>
            <person name="Markow T.A."/>
            <person name="Kaufman T.C."/>
            <person name="Kellis M."/>
            <person name="Gelbart W."/>
            <person name="Iyer V.N."/>
            <person name="Pollard D.A."/>
            <person name="Sackton T.B."/>
            <person name="Larracuente A.M."/>
            <person name="Singh N.D."/>
            <person name="Abad J.P."/>
            <person name="Abt D.N."/>
            <person name="Adryan B."/>
            <person name="Aguade M."/>
            <person name="Akashi H."/>
            <person name="Anderson W.W."/>
            <person name="Aquadro C.F."/>
            <person name="Ardell D.H."/>
            <person name="Arguello R."/>
            <person name="Artieri C.G."/>
            <person name="Barbash D.A."/>
            <person name="Barker D."/>
            <person name="Barsanti P."/>
            <person name="Batterham P."/>
            <person name="Batzoglou S."/>
            <person name="Begun D."/>
            <person name="Bhutkar A."/>
            <person name="Blanco E."/>
            <person name="Bosak S.A."/>
            <person name="Bradley R.K."/>
            <person name="Brand A.D."/>
            <person name="Brent M.R."/>
            <person name="Brooks A.N."/>
            <person name="Brown R.H."/>
            <person name="Butlin R.K."/>
            <person name="Caggese C."/>
            <person name="Calvi B.R."/>
            <person name="Bernardo de Carvalho A."/>
            <person name="Caspi A."/>
            <person name="Castrezana S."/>
            <person name="Celniker S.E."/>
            <person name="Chang J.L."/>
            <person name="Chapple C."/>
            <person name="Chatterji S."/>
            <person name="Chinwalla A."/>
            <person name="Civetta A."/>
            <person name="Clifton S.W."/>
            <person name="Comeron J.M."/>
            <person name="Costello J.C."/>
            <person name="Coyne J.A."/>
            <person name="Daub J."/>
            <person name="David R.G."/>
            <person name="Delcher A.L."/>
            <person name="Delehaunty K."/>
            <person name="Do C.B."/>
            <person name="Ebling H."/>
            <person name="Edwards K."/>
            <person name="Eickbush T."/>
            <person name="Evans J.D."/>
            <person name="Filipski A."/>
            <person name="Findeiss S."/>
            <person name="Freyhult E."/>
            <person name="Fulton L."/>
            <person name="Fulton R."/>
            <person name="Garcia A.C."/>
            <person name="Gardiner A."/>
            <person name="Garfield D.A."/>
            <person name="Garvin B.E."/>
            <person name="Gibson G."/>
            <person name="Gilbert D."/>
            <person name="Gnerre S."/>
            <person name="Godfrey J."/>
            <person name="Good R."/>
            <person name="Gotea V."/>
            <person name="Gravely B."/>
            <person name="Greenberg A.J."/>
            <person name="Griffiths-Jones S."/>
            <person name="Gross S."/>
            <person name="Guigo R."/>
            <person name="Gustafson E.A."/>
            <person name="Haerty W."/>
            <person name="Hahn M.W."/>
            <person name="Halligan D.L."/>
            <person name="Halpern A.L."/>
            <person name="Halter G.M."/>
            <person name="Han M.V."/>
            <person name="Heger A."/>
            <person name="Hillier L."/>
            <person name="Hinrichs A.S."/>
            <person name="Holmes I."/>
            <person name="Hoskins R.A."/>
            <person name="Hubisz M.J."/>
            <person name="Hultmark D."/>
            <person name="Huntley M.A."/>
            <person name="Jaffe D.B."/>
            <person name="Jagadeeshan S."/>
            <person name="Jeck W.R."/>
            <person name="Johnson J."/>
            <person name="Jones C.D."/>
            <person name="Jordan W.C."/>
            <person name="Karpen G.H."/>
            <person name="Kataoka E."/>
            <person name="Keightley P.D."/>
            <person name="Kheradpour P."/>
            <person name="Kirkness E.F."/>
            <person name="Koerich L.B."/>
            <person name="Kristiansen K."/>
            <person name="Kudrna D."/>
            <person name="Kulathinal R.J."/>
            <person name="Kumar S."/>
            <person name="Kwok R."/>
            <person name="Lander E."/>
            <person name="Langley C.H."/>
            <person name="Lapoint R."/>
            <person name="Lazzaro B.P."/>
            <person name="Lee S.J."/>
            <person name="Levesque L."/>
            <person name="Li R."/>
            <person name="Lin C.F."/>
            <person name="Lin M.F."/>
            <person name="Lindblad-Toh K."/>
            <person name="Llopart A."/>
            <person name="Long M."/>
            <person name="Low L."/>
            <person name="Lozovsky E."/>
            <person name="Lu J."/>
            <person name="Luo M."/>
            <person name="Machado C.A."/>
            <person name="Makalowski W."/>
            <person name="Marzo M."/>
            <person name="Matsuda M."/>
            <person name="Matzkin L."/>
            <person name="McAllister B."/>
            <person name="McBride C.S."/>
            <person name="McKernan B."/>
            <person name="McKernan K."/>
            <person name="Mendez-Lago M."/>
            <person name="Minx P."/>
            <person name="Mollenhauer M.U."/>
            <person name="Montooth K."/>
            <person name="Mount S.M."/>
            <person name="Mu X."/>
            <person name="Myers E."/>
            <person name="Negre B."/>
            <person name="Newfeld S."/>
            <person name="Nielsen R."/>
            <person name="Noor M.A."/>
            <person name="O'Grady P."/>
            <person name="Pachter L."/>
            <person name="Papaceit M."/>
            <person name="Parisi M.J."/>
            <person name="Parisi M."/>
            <person name="Parts L."/>
            <person name="Pedersen J.S."/>
            <person name="Pesole G."/>
            <person name="Phillippy A.M."/>
            <person name="Ponting C.P."/>
            <person name="Pop M."/>
            <person name="Porcelli D."/>
            <person name="Powell J.R."/>
            <person name="Prohaska S."/>
            <person name="Pruitt K."/>
            <person name="Puig M."/>
            <person name="Quesneville H."/>
            <person name="Ram K.R."/>
            <person name="Rand D."/>
            <person name="Rasmussen M.D."/>
            <person name="Reed L.K."/>
            <person name="Reenan R."/>
            <person name="Reily A."/>
            <person name="Remington K.A."/>
            <person name="Rieger T.T."/>
            <person name="Ritchie M.G."/>
            <person name="Robin C."/>
            <person name="Rogers Y.H."/>
            <person name="Rohde C."/>
            <person name="Rozas J."/>
            <person name="Rubenfield M.J."/>
            <person name="Ruiz A."/>
            <person name="Russo S."/>
            <person name="Salzberg S.L."/>
            <person name="Sanchez-Gracia A."/>
            <person name="Saranga D.J."/>
            <person name="Sato H."/>
            <person name="Schaeffer S.W."/>
            <person name="Schatz M.C."/>
            <person name="Schlenke T."/>
            <person name="Schwartz R."/>
            <person name="Segarra C."/>
            <person name="Singh R.S."/>
            <person name="Sirot L."/>
            <person name="Sirota M."/>
            <person name="Sisneros N.B."/>
            <person name="Smith C.D."/>
            <person name="Smith T.F."/>
            <person name="Spieth J."/>
            <person name="Stage D.E."/>
            <person name="Stark A."/>
            <person name="Stephan W."/>
            <person name="Strausberg R.L."/>
            <person name="Strempel S."/>
            <person name="Sturgill D."/>
            <person name="Sutton G."/>
            <person name="Sutton G.G."/>
            <person name="Tao W."/>
            <person name="Teichmann S."/>
            <person name="Tobari Y.N."/>
            <person name="Tomimura Y."/>
            <person name="Tsolas J.M."/>
            <person name="Valente V.L."/>
            <person name="Venter E."/>
            <person name="Venter J.C."/>
            <person name="Vicario S."/>
            <person name="Vieira F.G."/>
            <person name="Vilella A.J."/>
            <person name="Villasante A."/>
            <person name="Walenz B."/>
            <person name="Wang J."/>
            <person name="Wasserman M."/>
            <person name="Watts T."/>
            <person name="Wilson D."/>
            <person name="Wilson R.K."/>
            <person name="Wing R.A."/>
            <person name="Wolfner M.F."/>
            <person name="Wong A."/>
            <person name="Wong G.K."/>
            <person name="Wu C.I."/>
            <person name="Wu G."/>
            <person name="Yamamoto D."/>
            <person name="Yang H.P."/>
            <person name="Yang S.P."/>
            <person name="Yorke J.A."/>
            <person name="Yoshida K."/>
            <person name="Zdobnov E."/>
            <person name="Zhang P."/>
            <person name="Zhang Y."/>
            <person name="Zimin A.V."/>
            <person name="Baldwin J."/>
            <person name="Abdouelleil A."/>
            <person name="Abdulkadir J."/>
            <person name="Abebe A."/>
            <person name="Abera B."/>
            <person name="Abreu J."/>
            <person name="Acer S.C."/>
            <person name="Aftuck L."/>
            <person name="Alexander A."/>
            <person name="An P."/>
            <person name="Anderson E."/>
            <person name="Anderson S."/>
            <person name="Arachi H."/>
            <person name="Azer M."/>
            <person name="Bachantsang P."/>
            <person name="Barry A."/>
            <person name="Bayul T."/>
            <person name="Berlin A."/>
            <person name="Bessette D."/>
            <person name="Bloom T."/>
            <person name="Blye J."/>
            <person name="Boguslavskiy L."/>
            <person name="Bonnet C."/>
            <person name="Boukhgalter B."/>
            <person name="Bourzgui I."/>
            <person name="Brown A."/>
            <person name="Cahill P."/>
            <person name="Channer S."/>
            <person name="Cheshatsang Y."/>
            <person name="Chuda L."/>
            <person name="Citroen M."/>
            <person name="Collymore A."/>
            <person name="Cooke P."/>
            <person name="Costello M."/>
            <person name="D'Aco K."/>
            <person name="Daza R."/>
            <person name="De Haan G."/>
            <person name="DeGray S."/>
            <person name="DeMaso C."/>
            <person name="Dhargay N."/>
            <person name="Dooley K."/>
            <person name="Dooley E."/>
            <person name="Doricent M."/>
            <person name="Dorje P."/>
            <person name="Dorjee K."/>
            <person name="Dupes A."/>
            <person name="Elong R."/>
            <person name="Falk J."/>
            <person name="Farina A."/>
            <person name="Faro S."/>
            <person name="Ferguson D."/>
            <person name="Fisher S."/>
            <person name="Foley C.D."/>
            <person name="Franke A."/>
            <person name="Friedrich D."/>
            <person name="Gadbois L."/>
            <person name="Gearin G."/>
            <person name="Gearin C.R."/>
            <person name="Giannoukos G."/>
            <person name="Goode T."/>
            <person name="Graham J."/>
            <person name="Grandbois E."/>
            <person name="Grewal S."/>
            <person name="Gyaltsen K."/>
            <person name="Hafez N."/>
            <person name="Hagos B."/>
            <person name="Hall J."/>
            <person name="Henson C."/>
            <person name="Hollinger A."/>
            <person name="Honan T."/>
            <person name="Huard M.D."/>
            <person name="Hughes L."/>
            <person name="Hurhula B."/>
            <person name="Husby M.E."/>
            <person name="Kamat A."/>
            <person name="Kanga B."/>
            <person name="Kashin S."/>
            <person name="Khazanovich D."/>
            <person name="Kisner P."/>
            <person name="Lance K."/>
            <person name="Lara M."/>
            <person name="Lee W."/>
            <person name="Lennon N."/>
            <person name="Letendre F."/>
            <person name="LeVine R."/>
            <person name="Lipovsky A."/>
            <person name="Liu X."/>
            <person name="Liu J."/>
            <person name="Liu S."/>
            <person name="Lokyitsang T."/>
            <person name="Lokyitsang Y."/>
            <person name="Lubonja R."/>
            <person name="Lui A."/>
            <person name="MacDonald P."/>
            <person name="Magnisalis V."/>
            <person name="Maru K."/>
            <person name="Matthews C."/>
            <person name="McCusker W."/>
            <person name="McDonough S."/>
            <person name="Mehta T."/>
            <person name="Meldrim J."/>
            <person name="Meneus L."/>
            <person name="Mihai O."/>
            <person name="Mihalev A."/>
            <person name="Mihova T."/>
            <person name="Mittelman R."/>
            <person name="Mlenga V."/>
            <person name="Montmayeur A."/>
            <person name="Mulrain L."/>
            <person name="Navidi A."/>
            <person name="Naylor J."/>
            <person name="Negash T."/>
            <person name="Nguyen T."/>
            <person name="Nguyen N."/>
            <person name="Nicol R."/>
            <person name="Norbu C."/>
            <person name="Norbu N."/>
            <person name="Novod N."/>
            <person name="O'Neill B."/>
            <person name="Osman S."/>
            <person name="Markiewicz E."/>
            <person name="Oyono O.L."/>
            <person name="Patti C."/>
            <person name="Phunkhang P."/>
            <person name="Pierre F."/>
            <person name="Priest M."/>
            <person name="Raghuraman S."/>
            <person name="Rege F."/>
            <person name="Reyes R."/>
            <person name="Rise C."/>
            <person name="Rogov P."/>
            <person name="Ross K."/>
            <person name="Ryan E."/>
            <person name="Settipalli S."/>
            <person name="Shea T."/>
            <person name="Sherpa N."/>
            <person name="Shi L."/>
            <person name="Shih D."/>
            <person name="Sparrow T."/>
            <person name="Spaulding J."/>
            <person name="Stalker J."/>
            <person name="Stange-Thomann N."/>
            <person name="Stavropoulos S."/>
            <person name="Stone C."/>
            <person name="Strader C."/>
            <person name="Tesfaye S."/>
            <person name="Thomson T."/>
            <person name="Thoulutsang Y."/>
            <person name="Thoulutsang D."/>
            <person name="Topham K."/>
            <person name="Topping I."/>
            <person name="Tsamla T."/>
            <person name="Vassiliev H."/>
            <person name="Vo A."/>
            <person name="Wangchuk T."/>
            <person name="Wangdi T."/>
            <person name="Weiand M."/>
            <person name="Wilkinson J."/>
            <person name="Wilson A."/>
            <person name="Yadav S."/>
            <person name="Young G."/>
            <person name="Yu Q."/>
            <person name="Zembek L."/>
            <person name="Zhong D."/>
            <person name="Zimmer A."/>
            <person name="Zwirko Z."/>
            <person name="Jaffe D.B."/>
            <person name="Alvarez P."/>
            <person name="Brockman W."/>
            <person name="Butler J."/>
            <person name="Chin C."/>
            <person name="Gnerre S."/>
            <person name="Grabherr M."/>
            <person name="Kleber M."/>
            <person name="Mauceli E."/>
            <person name="MacCallum I."/>
        </authorList>
    </citation>
    <scope>NUCLEOTIDE SEQUENCE [LARGE SCALE GENOMIC DNA]</scope>
    <source>
        <strain evidence="12">Tucson 14024-0371.13</strain>
    </source>
</reference>
<dbReference type="SMR" id="B3LZ00"/>
<keyword evidence="5 9" id="KW-0479">Metal-binding</keyword>
<dbReference type="Gene3D" id="2.30.40.10">
    <property type="entry name" value="Urease, subunit C, domain 1"/>
    <property type="match status" value="1"/>
</dbReference>
<comment type="similarity">
    <text evidence="2 9">Belongs to the metallo-dependent hydrolases superfamily. ATZ/TRZ family.</text>
</comment>
<dbReference type="InterPro" id="IPR006680">
    <property type="entry name" value="Amidohydro-rel"/>
</dbReference>
<proteinExistence type="inferred from homology"/>
<evidence type="ECO:0000256" key="1">
    <source>
        <dbReference type="ARBA" id="ARBA00004984"/>
    </source>
</evidence>
<evidence type="ECO:0000256" key="9">
    <source>
        <dbReference type="RuleBase" id="RU366009"/>
    </source>
</evidence>
<protein>
    <recommendedName>
        <fullName evidence="4 9">Guanine deaminase</fullName>
        <shortName evidence="9">Guanase</shortName>
        <ecNumber evidence="3 9">3.5.4.3</ecNumber>
    </recommendedName>
    <alternativeName>
        <fullName evidence="9">Guanine aminohydrolase</fullName>
    </alternativeName>
</protein>
<evidence type="ECO:0000313" key="12">
    <source>
        <dbReference type="Proteomes" id="UP000007801"/>
    </source>
</evidence>
<dbReference type="InterPro" id="IPR011059">
    <property type="entry name" value="Metal-dep_hydrolase_composite"/>
</dbReference>
<dbReference type="FunFam" id="3.20.20.140:FF:000022">
    <property type="entry name" value="Guanine deaminase"/>
    <property type="match status" value="1"/>
</dbReference>
<dbReference type="SUPFAM" id="SSF51338">
    <property type="entry name" value="Composite domain of metallo-dependent hydrolases"/>
    <property type="match status" value="1"/>
</dbReference>
<evidence type="ECO:0000256" key="8">
    <source>
        <dbReference type="ARBA" id="ARBA00051148"/>
    </source>
</evidence>
<dbReference type="GO" id="GO:0006726">
    <property type="term" value="P:eye pigment biosynthetic process"/>
    <property type="evidence" value="ECO:0007669"/>
    <property type="project" value="EnsemblMetazoa"/>
</dbReference>